<dbReference type="SUPFAM" id="SSF55729">
    <property type="entry name" value="Acyl-CoA N-acyltransferases (Nat)"/>
    <property type="match status" value="2"/>
</dbReference>
<accession>C3J9C5</accession>
<dbReference type="Proteomes" id="UP000004295">
    <property type="component" value="Unassembled WGS sequence"/>
</dbReference>
<dbReference type="InterPro" id="IPR024320">
    <property type="entry name" value="LPG_synthase_C"/>
</dbReference>
<evidence type="ECO:0000259" key="1">
    <source>
        <dbReference type="Pfam" id="PF09924"/>
    </source>
</evidence>
<sequence length="306" mass="36004">MCQLRFLPITLEDRDVIFPLIYQDDKAICDLAFTNLYGWSERYETSWTIFQERVLIIRFRSPLRSHPVFLLPYCTERALWQGAINELIHYAEKEGFPLVCMGVTEGCAKSLEQDFGQDFQFFWDEDYADYVYLRERLVSLSGKKLQSKRNHINKFKKLYPDYTYRPFTPDQKELYKDFADQWLDDTTQRDGIQEENRMVHRILDACEVLQLQGGALWIEGKIVAMTLGSPINHNTFDVHVEKANPAIEGAYTVINNEFAKQIPEQYIYINREEDLGIPGLRFAKESYQPELRLYKGTALLRRHAQV</sequence>
<evidence type="ECO:0000313" key="2">
    <source>
        <dbReference type="EMBL" id="EEN83214.1"/>
    </source>
</evidence>
<name>C3J9C5_POREA</name>
<dbReference type="Gene3D" id="3.40.630.30">
    <property type="match status" value="1"/>
</dbReference>
<keyword evidence="3" id="KW-1185">Reference proteome</keyword>
<gene>
    <name evidence="2" type="ORF">POREN0001_1066</name>
</gene>
<dbReference type="InterPro" id="IPR016181">
    <property type="entry name" value="Acyl_CoA_acyltransferase"/>
</dbReference>
<organism evidence="2 3">
    <name type="scientific">Porphyromonas endodontalis (strain ATCC 35406 / DSM 24491 / JCM 8526 / CCUG 16442 / BCRC 14492 / NCTC 13058 / HG 370)</name>
    <name type="common">Bacteroides endodontalis</name>
    <dbReference type="NCBI Taxonomy" id="553175"/>
    <lineage>
        <taxon>Bacteria</taxon>
        <taxon>Pseudomonadati</taxon>
        <taxon>Bacteroidota</taxon>
        <taxon>Bacteroidia</taxon>
        <taxon>Bacteroidales</taxon>
        <taxon>Porphyromonadaceae</taxon>
        <taxon>Porphyromonas</taxon>
    </lineage>
</organism>
<dbReference type="EMBL" id="ACNN01000012">
    <property type="protein sequence ID" value="EEN83214.1"/>
    <property type="molecule type" value="Genomic_DNA"/>
</dbReference>
<evidence type="ECO:0000313" key="3">
    <source>
        <dbReference type="Proteomes" id="UP000004295"/>
    </source>
</evidence>
<dbReference type="PANTHER" id="PTHR41373:SF1">
    <property type="entry name" value="PHOSPHATIDYLGLYCEROL LYSYLTRANSFERASE C-TERMINAL DOMAIN-CONTAINING PROTEIN"/>
    <property type="match status" value="1"/>
</dbReference>
<dbReference type="RefSeq" id="WP_004332842.1">
    <property type="nucleotide sequence ID" value="NZ_ACNN01000012.1"/>
</dbReference>
<dbReference type="GeneID" id="93366416"/>
<proteinExistence type="predicted"/>
<dbReference type="PANTHER" id="PTHR41373">
    <property type="entry name" value="DUF2156 DOMAIN-CONTAINING PROTEIN"/>
    <property type="match status" value="1"/>
</dbReference>
<comment type="caution">
    <text evidence="2">The sequence shown here is derived from an EMBL/GenBank/DDBJ whole genome shotgun (WGS) entry which is preliminary data.</text>
</comment>
<dbReference type="STRING" id="553175.POREN0001_1066"/>
<dbReference type="InterPro" id="IPR016732">
    <property type="entry name" value="UCP018688"/>
</dbReference>
<dbReference type="AlphaFoldDB" id="C3J9C5"/>
<dbReference type="Pfam" id="PF09924">
    <property type="entry name" value="LPG_synthase_C"/>
    <property type="match status" value="1"/>
</dbReference>
<protein>
    <recommendedName>
        <fullName evidence="1">Phosphatidylglycerol lysyltransferase C-terminal domain-containing protein</fullName>
    </recommendedName>
</protein>
<dbReference type="PIRSF" id="PIRSF018688">
    <property type="entry name" value="UCP018688"/>
    <property type="match status" value="1"/>
</dbReference>
<dbReference type="eggNOG" id="COG4866">
    <property type="taxonomic scope" value="Bacteria"/>
</dbReference>
<reference evidence="2 3" key="1">
    <citation type="submission" date="2009-04" db="EMBL/GenBank/DDBJ databases">
        <authorList>
            <person name="Sebastian Y."/>
            <person name="Madupu R."/>
            <person name="Durkin A.S."/>
            <person name="Torralba M."/>
            <person name="Methe B."/>
            <person name="Sutton G.G."/>
            <person name="Strausberg R.L."/>
            <person name="Nelson K.E."/>
        </authorList>
    </citation>
    <scope>NUCLEOTIDE SEQUENCE [LARGE SCALE GENOMIC DNA]</scope>
    <source>
        <strain evidence="3">ATCC 35406 / BCRC 14492 / JCM 8526 / NCTC 13058 / HG 370</strain>
    </source>
</reference>
<feature type="domain" description="Phosphatidylglycerol lysyltransferase C-terminal" evidence="1">
    <location>
        <begin position="29"/>
        <end position="290"/>
    </location>
</feature>